<dbReference type="GO" id="GO:0045905">
    <property type="term" value="P:positive regulation of translational termination"/>
    <property type="evidence" value="ECO:0007669"/>
    <property type="project" value="TreeGrafter"/>
</dbReference>
<dbReference type="GO" id="GO:0016706">
    <property type="term" value="F:2-oxoglutarate-dependent dioxygenase activity"/>
    <property type="evidence" value="ECO:0007669"/>
    <property type="project" value="TreeGrafter"/>
</dbReference>
<dbReference type="PANTHER" id="PTHR12480">
    <property type="entry name" value="ARGININE DEMETHYLASE AND LYSYL-HYDROXYLASE JMJD"/>
    <property type="match status" value="1"/>
</dbReference>
<feature type="compositionally biased region" description="Acidic residues" evidence="1">
    <location>
        <begin position="759"/>
        <end position="776"/>
    </location>
</feature>
<dbReference type="InterPro" id="IPR050910">
    <property type="entry name" value="JMJD6_ArgDemeth/LysHydrox"/>
</dbReference>
<feature type="compositionally biased region" description="Acidic residues" evidence="1">
    <location>
        <begin position="853"/>
        <end position="870"/>
    </location>
</feature>
<dbReference type="OrthoDB" id="534815at2759"/>
<sequence length="1240" mass="140950">MTYSYQHRNLIPNTPCLINSDKVKSWPAYKQWRDLETLARSYGNQTVSVALCDQRDFSDQQREEMTVAAAISRMRQGERLYIKDWHLKLRTGDSFYLTPDYLSDDWMNDYYLSHTHDDFRFVYAGSAGTFTGLHRDVYRSYSWSANIVGRKIWRLFPPHTEKLLRRYPDNAASEIVYDVRDVDEDIFKRYKAAQEHSVEVVQEPGQLIFVPSGWYHQVENLDDCISINHNWSNSNCLLDMYDSMKIEFAAVEASVEDIRGIADGLREWYGVVNDLFAKSSGWNWITFFEMLSSAVPRCDEGLRPDANTVTKKVKTVASDFRVRYREMTTMSCVESYEDSLSRAFETEQLVALQKKVEKDIADRRAELADRLNENISIHGHHLSQSLSLVQTHSQISSKSEEIHHEIQRIEPSLKQDVETYKEHIQDYEQAKLEREAKTLLDTVHLSLSTFSRYIDSNEYAKAARYLQHDVKSTFENLERSFVSRWSGSAALQTEYHRLSARLEENLMSAWTESTRCTPSTLTLKKMHNNRPLSDLIEALEALNSFSSRYRDLYNNVKQYYIDVLLPSSTTSGILPTVLVNEDTLTLQQSAEAPIKSTQLTSLSTALSFINERYEEFGKHITPLVLERLMGAYLLPSLPDRLDGPDVTLFTRKVGEYAAFEKQVSHDSLIEKVSQTWGDHWIEKRQTRALKDARSVILRPNWDMFVAEIDVLVEAISTGKDEASEGAHQVEAVQKVVESEIEPATPYKQAETPKNHVDVADDDDEDGWGLDEDEEIREEPAVIQKVDSRTSITSLRDTTQQDDDEDEDAWGLDDDDNVEQLQDESVQSKQEERPDLSRTTSRSSITSPQPDASVNDDDDGWGLDDDDEEPMQPDQKAQEARDVVPLDDDDPWNEDAREDDAAPPAKADIASEDGWGLDDDEPVEVEETQAGDSKADNLAHTHIPQARAPARQTLEKRSTVVSAYVKQLIGLVDDVYRDRTYLMQADDIPSSNSDLSSQATAVADSVIDIYRCLFPHVHKETLQLVPALALQFANDCEYLSHQASQRHLSTSSTKLEKLNKSIVVGVDVEQRRQLVDLLTDAGPLTDLSISHERAFAGVISTFSRLRSTVKGVISIDQLNQLLGSIAEFVMRFIIEAVEDLDDISEEDSNKLCKVCRELQAGLQGVFEENGTQGFKHTSNWFKFAYLSEILQANLVDLSYLHQEGSLMDFSADELVRLCKALFADTDKRASVIDNFIAAGAR</sequence>
<dbReference type="Pfam" id="PF22766">
    <property type="entry name" value="ZW10_C2"/>
    <property type="match status" value="1"/>
</dbReference>
<dbReference type="Gene3D" id="2.60.120.650">
    <property type="entry name" value="Cupin"/>
    <property type="match status" value="1"/>
</dbReference>
<dbReference type="GO" id="GO:0043565">
    <property type="term" value="F:sequence-specific DNA binding"/>
    <property type="evidence" value="ECO:0007669"/>
    <property type="project" value="TreeGrafter"/>
</dbReference>
<dbReference type="AlphaFoldDB" id="A0A4T0FQX8"/>
<evidence type="ECO:0000313" key="3">
    <source>
        <dbReference type="EMBL" id="TIA90325.1"/>
    </source>
</evidence>
<dbReference type="GO" id="GO:0005737">
    <property type="term" value="C:cytoplasm"/>
    <property type="evidence" value="ECO:0007669"/>
    <property type="project" value="TreeGrafter"/>
</dbReference>
<dbReference type="PROSITE" id="PS51184">
    <property type="entry name" value="JMJC"/>
    <property type="match status" value="1"/>
</dbReference>
<gene>
    <name evidence="3" type="ORF">E3P99_01612</name>
</gene>
<dbReference type="Proteomes" id="UP000310189">
    <property type="component" value="Unassembled WGS sequence"/>
</dbReference>
<feature type="compositionally biased region" description="Low complexity" evidence="1">
    <location>
        <begin position="836"/>
        <end position="846"/>
    </location>
</feature>
<accession>A0A4T0FQX8</accession>
<comment type="caution">
    <text evidence="3">The sequence shown here is derived from an EMBL/GenBank/DDBJ whole genome shotgun (WGS) entry which is preliminary data.</text>
</comment>
<dbReference type="Gene3D" id="1.10.357.150">
    <property type="match status" value="1"/>
</dbReference>
<dbReference type="InterPro" id="IPR046362">
    <property type="entry name" value="Zw10/DSL1_C_sf"/>
</dbReference>
<dbReference type="PANTHER" id="PTHR12480:SF6">
    <property type="entry name" value="2-OXOGLUTARATE AND IRON-DEPENDENT OXYGENASE JMJD4"/>
    <property type="match status" value="1"/>
</dbReference>
<dbReference type="InterPro" id="IPR003347">
    <property type="entry name" value="JmjC_dom"/>
</dbReference>
<protein>
    <recommendedName>
        <fullName evidence="2">JmjC domain-containing protein</fullName>
    </recommendedName>
</protein>
<dbReference type="Pfam" id="PF13621">
    <property type="entry name" value="Cupin_8"/>
    <property type="match status" value="1"/>
</dbReference>
<feature type="compositionally biased region" description="Acidic residues" evidence="1">
    <location>
        <begin position="799"/>
        <end position="821"/>
    </location>
</feature>
<dbReference type="Pfam" id="PF20666">
    <property type="entry name" value="ZW10_C"/>
    <property type="match status" value="1"/>
</dbReference>
<reference evidence="3 4" key="1">
    <citation type="submission" date="2019-03" db="EMBL/GenBank/DDBJ databases">
        <title>Sequencing 23 genomes of Wallemia ichthyophaga.</title>
        <authorList>
            <person name="Gostincar C."/>
        </authorList>
    </citation>
    <scope>NUCLEOTIDE SEQUENCE [LARGE SCALE GENOMIC DNA]</scope>
    <source>
        <strain evidence="3 4">EXF-5753</strain>
    </source>
</reference>
<dbReference type="SUPFAM" id="SSF51197">
    <property type="entry name" value="Clavaminate synthase-like"/>
    <property type="match status" value="1"/>
</dbReference>
<dbReference type="SMART" id="SM00558">
    <property type="entry name" value="JmjC"/>
    <property type="match status" value="1"/>
</dbReference>
<evidence type="ECO:0000259" key="2">
    <source>
        <dbReference type="PROSITE" id="PS51184"/>
    </source>
</evidence>
<evidence type="ECO:0000256" key="1">
    <source>
        <dbReference type="SAM" id="MobiDB-lite"/>
    </source>
</evidence>
<feature type="domain" description="JmjC" evidence="2">
    <location>
        <begin position="87"/>
        <end position="248"/>
    </location>
</feature>
<organism evidence="3 4">
    <name type="scientific">Wallemia hederae</name>
    <dbReference type="NCBI Taxonomy" id="1540922"/>
    <lineage>
        <taxon>Eukaryota</taxon>
        <taxon>Fungi</taxon>
        <taxon>Dikarya</taxon>
        <taxon>Basidiomycota</taxon>
        <taxon>Wallemiomycotina</taxon>
        <taxon>Wallemiomycetes</taxon>
        <taxon>Wallemiales</taxon>
        <taxon>Wallemiaceae</taxon>
        <taxon>Wallemia</taxon>
    </lineage>
</organism>
<dbReference type="InterPro" id="IPR041667">
    <property type="entry name" value="Cupin_8"/>
</dbReference>
<dbReference type="InterPro" id="IPR055148">
    <property type="entry name" value="ZW10_C_2"/>
</dbReference>
<proteinExistence type="predicted"/>
<dbReference type="GO" id="GO:0005634">
    <property type="term" value="C:nucleus"/>
    <property type="evidence" value="ECO:0007669"/>
    <property type="project" value="TreeGrafter"/>
</dbReference>
<dbReference type="InterPro" id="IPR048343">
    <property type="entry name" value="ZW10_C"/>
</dbReference>
<feature type="compositionally biased region" description="Acidic residues" evidence="1">
    <location>
        <begin position="884"/>
        <end position="897"/>
    </location>
</feature>
<keyword evidence="4" id="KW-1185">Reference proteome</keyword>
<feature type="region of interest" description="Disordered" evidence="1">
    <location>
        <begin position="743"/>
        <end position="918"/>
    </location>
</feature>
<name>A0A4T0FQX8_9BASI</name>
<dbReference type="EMBL" id="SPNW01000020">
    <property type="protein sequence ID" value="TIA90325.1"/>
    <property type="molecule type" value="Genomic_DNA"/>
</dbReference>
<evidence type="ECO:0000313" key="4">
    <source>
        <dbReference type="Proteomes" id="UP000310189"/>
    </source>
</evidence>